<name>A0AA96WSL0_LEPBY</name>
<dbReference type="PANTHER" id="PTHR37816:SF3">
    <property type="entry name" value="MODULATES DNA TOPOLOGY"/>
    <property type="match status" value="1"/>
</dbReference>
<dbReference type="EMBL" id="CP130144">
    <property type="protein sequence ID" value="WNZ45271.1"/>
    <property type="molecule type" value="Genomic_DNA"/>
</dbReference>
<dbReference type="PANTHER" id="PTHR37816">
    <property type="entry name" value="YALI0E33011P"/>
    <property type="match status" value="1"/>
</dbReference>
<protein>
    <submittedName>
        <fullName evidence="1">Adenylate kinase</fullName>
    </submittedName>
</protein>
<gene>
    <name evidence="1" type="ORF">Q2T42_26130</name>
</gene>
<sequence>MKKVAVFGNTGAGKSTLSKQIADLTRLPLYALDQLQYQPGGAEVSHQDYQQAHQRILEQDQWIIDGFGSIDTLWIRLNTADTLVFIDLPLYLHFWWVTKRFLISGVKPPEGYPKNSPMFKSTMTSYRVLWLCHQRLTPRYREFVEQARSTKQVYHLRSPKQIAQFLDKQRKVHHDPIYESKAN</sequence>
<organism evidence="1">
    <name type="scientific">Leptolyngbya boryana CZ1</name>
    <dbReference type="NCBI Taxonomy" id="3060204"/>
    <lineage>
        <taxon>Bacteria</taxon>
        <taxon>Bacillati</taxon>
        <taxon>Cyanobacteriota</taxon>
        <taxon>Cyanophyceae</taxon>
        <taxon>Leptolyngbyales</taxon>
        <taxon>Leptolyngbyaceae</taxon>
        <taxon>Leptolyngbya group</taxon>
        <taxon>Leptolyngbya</taxon>
    </lineage>
</organism>
<dbReference type="InterPro" id="IPR027417">
    <property type="entry name" value="P-loop_NTPase"/>
</dbReference>
<dbReference type="AlphaFoldDB" id="A0AA96WSL0"/>
<keyword evidence="1" id="KW-0418">Kinase</keyword>
<dbReference type="RefSeq" id="WP_316426991.1">
    <property type="nucleotide sequence ID" value="NZ_CP130144.1"/>
</dbReference>
<keyword evidence="1" id="KW-0808">Transferase</keyword>
<reference evidence="1" key="1">
    <citation type="journal article" date="2023" name="Plants (Basel)">
        <title>Genomic Analysis of Leptolyngbya boryana CZ1 Reveals Efficient Carbon Fixation Modules.</title>
        <authorList>
            <person name="Bai X."/>
            <person name="Wang H."/>
            <person name="Cheng W."/>
            <person name="Wang J."/>
            <person name="Ma M."/>
            <person name="Hu H."/>
            <person name="Song Z."/>
            <person name="Ma H."/>
            <person name="Fan Y."/>
            <person name="Du C."/>
            <person name="Xu J."/>
        </authorList>
    </citation>
    <scope>NUCLEOTIDE SEQUENCE</scope>
    <source>
        <strain evidence="1">CZ1</strain>
    </source>
</reference>
<reference evidence="1" key="2">
    <citation type="submission" date="2023-07" db="EMBL/GenBank/DDBJ databases">
        <authorList>
            <person name="Bai X.-H."/>
            <person name="Wang H.-H."/>
            <person name="Wang J."/>
            <person name="Ma M.-Y."/>
            <person name="Hu H.-H."/>
            <person name="Song Z.-L."/>
            <person name="Ma H.-G."/>
            <person name="Fan Y."/>
            <person name="Du C.-Y."/>
            <person name="Xu J.-C."/>
        </authorList>
    </citation>
    <scope>NUCLEOTIDE SEQUENCE</scope>
    <source>
        <strain evidence="1">CZ1</strain>
    </source>
</reference>
<evidence type="ECO:0000313" key="1">
    <source>
        <dbReference type="EMBL" id="WNZ45271.1"/>
    </source>
</evidence>
<dbReference type="Gene3D" id="3.40.50.300">
    <property type="entry name" value="P-loop containing nucleotide triphosphate hydrolases"/>
    <property type="match status" value="1"/>
</dbReference>
<proteinExistence type="predicted"/>
<dbReference type="InterPro" id="IPR052922">
    <property type="entry name" value="Cytidylate_Kinase-2"/>
</dbReference>
<dbReference type="SUPFAM" id="SSF52540">
    <property type="entry name" value="P-loop containing nucleoside triphosphate hydrolases"/>
    <property type="match status" value="1"/>
</dbReference>
<accession>A0AA96WSL0</accession>
<dbReference type="GO" id="GO:0016301">
    <property type="term" value="F:kinase activity"/>
    <property type="evidence" value="ECO:0007669"/>
    <property type="project" value="UniProtKB-KW"/>
</dbReference>